<dbReference type="STRING" id="710696.Intca_2317"/>
<evidence type="ECO:0000256" key="1">
    <source>
        <dbReference type="SAM" id="MobiDB-lite"/>
    </source>
</evidence>
<dbReference type="RefSeq" id="WP_013493140.1">
    <property type="nucleotide sequence ID" value="NC_014830.1"/>
</dbReference>
<dbReference type="GO" id="GO:0004371">
    <property type="term" value="F:glycerone kinase activity"/>
    <property type="evidence" value="ECO:0007669"/>
    <property type="project" value="InterPro"/>
</dbReference>
<dbReference type="KEGG" id="ica:Intca_2317"/>
<dbReference type="EMBL" id="CP002343">
    <property type="protein sequence ID" value="ADU48826.1"/>
    <property type="molecule type" value="Genomic_DNA"/>
</dbReference>
<dbReference type="InterPro" id="IPR019986">
    <property type="entry name" value="YloV-like"/>
</dbReference>
<dbReference type="Proteomes" id="UP000008914">
    <property type="component" value="Chromosome"/>
</dbReference>
<dbReference type="OrthoDB" id="9760324at2"/>
<feature type="compositionally biased region" description="Basic and acidic residues" evidence="1">
    <location>
        <begin position="231"/>
        <end position="241"/>
    </location>
</feature>
<organism evidence="3 4">
    <name type="scientific">Intrasporangium calvum (strain ATCC 23552 / DSM 43043 / JCM 3097 / NBRC 12989 / NCIMB 10167 / NRRL B-3866 / 7 KIP)</name>
    <dbReference type="NCBI Taxonomy" id="710696"/>
    <lineage>
        <taxon>Bacteria</taxon>
        <taxon>Bacillati</taxon>
        <taxon>Actinomycetota</taxon>
        <taxon>Actinomycetes</taxon>
        <taxon>Micrococcales</taxon>
        <taxon>Intrasporangiaceae</taxon>
        <taxon>Intrasporangium</taxon>
    </lineage>
</organism>
<dbReference type="InterPro" id="IPR033470">
    <property type="entry name" value="FakA-like_C"/>
</dbReference>
<proteinExistence type="predicted"/>
<dbReference type="PANTHER" id="PTHR33434:SF4">
    <property type="entry name" value="PHOSPHATASE PROTEIN"/>
    <property type="match status" value="1"/>
</dbReference>
<dbReference type="SMART" id="SM01120">
    <property type="entry name" value="Dak2"/>
    <property type="match status" value="1"/>
</dbReference>
<dbReference type="AlphaFoldDB" id="E6SF37"/>
<dbReference type="NCBIfam" id="TIGR03599">
    <property type="entry name" value="YloV"/>
    <property type="match status" value="1"/>
</dbReference>
<dbReference type="PROSITE" id="PS51480">
    <property type="entry name" value="DHAL"/>
    <property type="match status" value="1"/>
</dbReference>
<dbReference type="SUPFAM" id="SSF101473">
    <property type="entry name" value="DhaL-like"/>
    <property type="match status" value="1"/>
</dbReference>
<reference evidence="3 4" key="1">
    <citation type="journal article" date="2010" name="Stand. Genomic Sci.">
        <title>Complete genome sequence of Intrasporangium calvum type strain (7 KIP).</title>
        <authorList>
            <person name="Del Rio T.G."/>
            <person name="Chertkov O."/>
            <person name="Yasawong M."/>
            <person name="Lucas S."/>
            <person name="Deshpande S."/>
            <person name="Cheng J.F."/>
            <person name="Detter C."/>
            <person name="Tapia R."/>
            <person name="Han C."/>
            <person name="Goodwin L."/>
            <person name="Pitluck S."/>
            <person name="Liolios K."/>
            <person name="Ivanova N."/>
            <person name="Mavromatis K."/>
            <person name="Pati A."/>
            <person name="Chen A."/>
            <person name="Palaniappan K."/>
            <person name="Land M."/>
            <person name="Hauser L."/>
            <person name="Chang Y.J."/>
            <person name="Jeffries C.D."/>
            <person name="Rohde M."/>
            <person name="Pukall R."/>
            <person name="Sikorski J."/>
            <person name="Goker M."/>
            <person name="Woyke T."/>
            <person name="Bristow J."/>
            <person name="Eisen J.A."/>
            <person name="Markowitz V."/>
            <person name="Hugenholtz P."/>
            <person name="Kyrpides N.C."/>
            <person name="Klenk H.P."/>
            <person name="Lapidus A."/>
        </authorList>
    </citation>
    <scope>NUCLEOTIDE SEQUENCE [LARGE SCALE GENOMIC DNA]</scope>
    <source>
        <strain evidence="4">ATCC 23552 / DSM 43043 / JCM 3097 / NBRC 12989 / 7 KIP</strain>
    </source>
</reference>
<dbReference type="Pfam" id="PF21645">
    <property type="entry name" value="FakA-like_M"/>
    <property type="match status" value="1"/>
</dbReference>
<dbReference type="Pfam" id="PF02734">
    <property type="entry name" value="Dak2"/>
    <property type="match status" value="1"/>
</dbReference>
<evidence type="ECO:0000313" key="4">
    <source>
        <dbReference type="Proteomes" id="UP000008914"/>
    </source>
</evidence>
<dbReference type="HOGENOM" id="CLU_017496_0_1_11"/>
<dbReference type="InterPro" id="IPR004007">
    <property type="entry name" value="DhaL_dom"/>
</dbReference>
<feature type="region of interest" description="Disordered" evidence="1">
    <location>
        <begin position="228"/>
        <end position="259"/>
    </location>
</feature>
<dbReference type="eggNOG" id="COG1461">
    <property type="taxonomic scope" value="Bacteria"/>
</dbReference>
<feature type="compositionally biased region" description="Basic and acidic residues" evidence="1">
    <location>
        <begin position="250"/>
        <end position="259"/>
    </location>
</feature>
<feature type="domain" description="DhaL" evidence="2">
    <location>
        <begin position="18"/>
        <end position="215"/>
    </location>
</feature>
<dbReference type="InterPro" id="IPR048394">
    <property type="entry name" value="FakA-like_M"/>
</dbReference>
<keyword evidence="4" id="KW-1185">Reference proteome</keyword>
<accession>E6SF37</accession>
<evidence type="ECO:0000259" key="2">
    <source>
        <dbReference type="PROSITE" id="PS51480"/>
    </source>
</evidence>
<evidence type="ECO:0000313" key="3">
    <source>
        <dbReference type="EMBL" id="ADU48826.1"/>
    </source>
</evidence>
<dbReference type="InterPro" id="IPR036117">
    <property type="entry name" value="DhaL_dom_sf"/>
</dbReference>
<sequence length="588" mass="60449">MTGGTRDPVGALEALDVNAVRRWAVLVRSVLAARRAEIDALNVFPVPDGDTGTNLFLTFDAAIDRMLADSVAQPPAENVAQMLKDFASHLLWTARGNSGVILSQLVRGLSEGLGHSAQIRASDLVSGLGRADERAWQGVTDPKEGTILSVSRAAALAASHPEAAALGLHALTVRVLAAAQEALARTPEQLPVLARAGVVDAGGAGLVLVLECLERLAAGDDGRVVLGLSSSDRRGPTHADRTTPPVTRPLDADVVQRDEPPGPEYEVMYLLATEGDEAIGRLRARLVELGDSVLVVGGDHEWNVHAHVDDPGAAVEAGIEAGRPHRVRITRLVNHGRSGDVEGGTHTTELGADAVSAEPAGRPAPALTGVVACAAGRGLADVFEEVGAVVLSSGPGHRATTGQFVDAIRRQHATGVRGVIVLPNDGDTELAAAAAARVVADERIEAHVVRARTAVQGVAAVAVFDSRFSPATNLVAMQSAAAGTRHGAVTIANRVGLTSGGPCQPGDVLGVVDGDIVIVGSDQLAVARDVVHRLLASGGELVTLVLGESAPAEMVAAVESTAREAHRGVEVAVIDGGQPVYTAFVGVE</sequence>
<dbReference type="SMART" id="SM01121">
    <property type="entry name" value="Dak1_2"/>
    <property type="match status" value="1"/>
</dbReference>
<gene>
    <name evidence="3" type="ordered locus">Intca_2317</name>
</gene>
<dbReference type="Pfam" id="PF13684">
    <property type="entry name" value="FakA-like_C"/>
    <property type="match status" value="1"/>
</dbReference>
<protein>
    <submittedName>
        <fullName evidence="3">DAK2 domain fusion protein YloV</fullName>
    </submittedName>
</protein>
<dbReference type="PANTHER" id="PTHR33434">
    <property type="entry name" value="DEGV DOMAIN-CONTAINING PROTEIN DR_1986-RELATED"/>
    <property type="match status" value="1"/>
</dbReference>
<dbReference type="Gene3D" id="1.25.40.340">
    <property type="match status" value="1"/>
</dbReference>
<dbReference type="GO" id="GO:0006071">
    <property type="term" value="P:glycerol metabolic process"/>
    <property type="evidence" value="ECO:0007669"/>
    <property type="project" value="InterPro"/>
</dbReference>
<dbReference type="InterPro" id="IPR050270">
    <property type="entry name" value="DegV_domain_contain"/>
</dbReference>
<name>E6SF37_INTC7</name>